<protein>
    <submittedName>
        <fullName evidence="4">Thiosulfate sulfurtransferase, rhodanese</fullName>
    </submittedName>
</protein>
<evidence type="ECO:0000256" key="2">
    <source>
        <dbReference type="SAM" id="SignalP"/>
    </source>
</evidence>
<organism evidence="4 5">
    <name type="scientific">Caenispirillum salinarum AK4</name>
    <dbReference type="NCBI Taxonomy" id="1238182"/>
    <lineage>
        <taxon>Bacteria</taxon>
        <taxon>Pseudomonadati</taxon>
        <taxon>Pseudomonadota</taxon>
        <taxon>Alphaproteobacteria</taxon>
        <taxon>Rhodospirillales</taxon>
        <taxon>Novispirillaceae</taxon>
        <taxon>Caenispirillum</taxon>
    </lineage>
</organism>
<reference evidence="4 5" key="1">
    <citation type="journal article" date="2013" name="Genome Announc.">
        <title>Draft Genome Sequence of an Alphaproteobacterium, Caenispirillum salinarum AK4(T), Isolated from a Solar Saltern.</title>
        <authorList>
            <person name="Khatri I."/>
            <person name="Singh A."/>
            <person name="Korpole S."/>
            <person name="Pinnaka A.K."/>
            <person name="Subramanian S."/>
        </authorList>
    </citation>
    <scope>NUCLEOTIDE SEQUENCE [LARGE SCALE GENOMIC DNA]</scope>
    <source>
        <strain evidence="4 5">AK4</strain>
    </source>
</reference>
<feature type="signal peptide" evidence="2">
    <location>
        <begin position="1"/>
        <end position="19"/>
    </location>
</feature>
<evidence type="ECO:0000313" key="4">
    <source>
        <dbReference type="EMBL" id="EKV30447.1"/>
    </source>
</evidence>
<dbReference type="EMBL" id="ANHY01000008">
    <property type="protein sequence ID" value="EKV30447.1"/>
    <property type="molecule type" value="Genomic_DNA"/>
</dbReference>
<dbReference type="InterPro" id="IPR001763">
    <property type="entry name" value="Rhodanese-like_dom"/>
</dbReference>
<evidence type="ECO:0000313" key="5">
    <source>
        <dbReference type="Proteomes" id="UP000009881"/>
    </source>
</evidence>
<dbReference type="PROSITE" id="PS50206">
    <property type="entry name" value="RHODANESE_3"/>
    <property type="match status" value="2"/>
</dbReference>
<evidence type="ECO:0000256" key="1">
    <source>
        <dbReference type="ARBA" id="ARBA00022737"/>
    </source>
</evidence>
<dbReference type="STRING" id="1238182.C882_4406"/>
<proteinExistence type="predicted"/>
<dbReference type="PANTHER" id="PTHR43855">
    <property type="entry name" value="THIOSULFATE SULFURTRANSFERASE"/>
    <property type="match status" value="1"/>
</dbReference>
<feature type="domain" description="Rhodanese" evidence="3">
    <location>
        <begin position="35"/>
        <end position="154"/>
    </location>
</feature>
<dbReference type="Pfam" id="PF00581">
    <property type="entry name" value="Rhodanese"/>
    <property type="match status" value="2"/>
</dbReference>
<feature type="domain" description="Rhodanese" evidence="3">
    <location>
        <begin position="185"/>
        <end position="313"/>
    </location>
</feature>
<comment type="caution">
    <text evidence="4">The sequence shown here is derived from an EMBL/GenBank/DDBJ whole genome shotgun (WGS) entry which is preliminary data.</text>
</comment>
<feature type="chain" id="PRO_5003929716" evidence="2">
    <location>
        <begin position="20"/>
        <end position="318"/>
    </location>
</feature>
<dbReference type="Proteomes" id="UP000009881">
    <property type="component" value="Unassembled WGS sequence"/>
</dbReference>
<dbReference type="SMART" id="SM00450">
    <property type="entry name" value="RHOD"/>
    <property type="match status" value="2"/>
</dbReference>
<dbReference type="eggNOG" id="COG2897">
    <property type="taxonomic scope" value="Bacteria"/>
</dbReference>
<name>K9GYS5_9PROT</name>
<dbReference type="PANTHER" id="PTHR43855:SF1">
    <property type="entry name" value="THIOSULFATE SULFURTRANSFERASE"/>
    <property type="match status" value="1"/>
</dbReference>
<dbReference type="AlphaFoldDB" id="K9GYS5"/>
<keyword evidence="4" id="KW-0808">Transferase</keyword>
<keyword evidence="5" id="KW-1185">Reference proteome</keyword>
<dbReference type="InterPro" id="IPR051126">
    <property type="entry name" value="Thiosulfate_sulfurtransferase"/>
</dbReference>
<dbReference type="SUPFAM" id="SSF52821">
    <property type="entry name" value="Rhodanese/Cell cycle control phosphatase"/>
    <property type="match status" value="2"/>
</dbReference>
<sequence length="318" mass="32922">MAAAALAATAILAAPPAVAEVPGPLVAPAWLAEQPEGSVVVLDVREEPGAFGKSPGRIAGALPVSFKDLRGSRTIDGQEVTRLSLTAEGFQDLMRGRGVDDGETVVVTWPGDSAIGLTAAAYLYWQARLYGHDDVAILDGGTAAWAASGRALTQDAPADPQPGTFTAAAARDDLLATTEEVQAALDGGPQLIDARPLALYIGLAAPPYVFKKGHIPGADLLPFPFLTKPVGGKGDKGDAAAEPVRMVVHEPETLRRIAADLGVDLSGGAISYCNSGRTSASTWFVLNEVLGVPTQLYDGSMHAWTLDPQRPVATALAE</sequence>
<dbReference type="Gene3D" id="3.40.250.10">
    <property type="entry name" value="Rhodanese-like domain"/>
    <property type="match status" value="2"/>
</dbReference>
<keyword evidence="2" id="KW-0732">Signal</keyword>
<keyword evidence="1" id="KW-0677">Repeat</keyword>
<gene>
    <name evidence="4" type="ORF">C882_4406</name>
</gene>
<dbReference type="GO" id="GO:0016740">
    <property type="term" value="F:transferase activity"/>
    <property type="evidence" value="ECO:0007669"/>
    <property type="project" value="UniProtKB-KW"/>
</dbReference>
<evidence type="ECO:0000259" key="3">
    <source>
        <dbReference type="PROSITE" id="PS50206"/>
    </source>
</evidence>
<dbReference type="InterPro" id="IPR036873">
    <property type="entry name" value="Rhodanese-like_dom_sf"/>
</dbReference>
<accession>K9GYS5</accession>